<reference evidence="2" key="1">
    <citation type="journal article" date="2020" name="Stud. Mycol.">
        <title>101 Dothideomycetes genomes: A test case for predicting lifestyles and emergence of pathogens.</title>
        <authorList>
            <person name="Haridas S."/>
            <person name="Albert R."/>
            <person name="Binder M."/>
            <person name="Bloem J."/>
            <person name="LaButti K."/>
            <person name="Salamov A."/>
            <person name="Andreopoulos B."/>
            <person name="Baker S."/>
            <person name="Barry K."/>
            <person name="Bills G."/>
            <person name="Bluhm B."/>
            <person name="Cannon C."/>
            <person name="Castanera R."/>
            <person name="Culley D."/>
            <person name="Daum C."/>
            <person name="Ezra D."/>
            <person name="Gonzalez J."/>
            <person name="Henrissat B."/>
            <person name="Kuo A."/>
            <person name="Liang C."/>
            <person name="Lipzen A."/>
            <person name="Lutzoni F."/>
            <person name="Magnuson J."/>
            <person name="Mondo S."/>
            <person name="Nolan M."/>
            <person name="Ohm R."/>
            <person name="Pangilinan J."/>
            <person name="Park H.-J."/>
            <person name="Ramirez L."/>
            <person name="Alfaro M."/>
            <person name="Sun H."/>
            <person name="Tritt A."/>
            <person name="Yoshinaga Y."/>
            <person name="Zwiers L.-H."/>
            <person name="Turgeon B."/>
            <person name="Goodwin S."/>
            <person name="Spatafora J."/>
            <person name="Crous P."/>
            <person name="Grigoriev I."/>
        </authorList>
    </citation>
    <scope>NUCLEOTIDE SEQUENCE [LARGE SCALE GENOMIC DNA]</scope>
    <source>
        <strain evidence="2">CBS 304.66</strain>
    </source>
</reference>
<dbReference type="GO" id="GO:0006979">
    <property type="term" value="P:response to oxidative stress"/>
    <property type="evidence" value="ECO:0007669"/>
    <property type="project" value="InterPro"/>
</dbReference>
<dbReference type="Proteomes" id="UP000800093">
    <property type="component" value="Unassembled WGS sequence"/>
</dbReference>
<dbReference type="InterPro" id="IPR010255">
    <property type="entry name" value="Haem_peroxidase_sf"/>
</dbReference>
<evidence type="ECO:0000313" key="2">
    <source>
        <dbReference type="Proteomes" id="UP000800093"/>
    </source>
</evidence>
<protein>
    <submittedName>
        <fullName evidence="1">Uncharacterized protein</fullName>
    </submittedName>
</protein>
<dbReference type="GO" id="GO:0004601">
    <property type="term" value="F:peroxidase activity"/>
    <property type="evidence" value="ECO:0007669"/>
    <property type="project" value="InterPro"/>
</dbReference>
<dbReference type="SUPFAM" id="SSF48113">
    <property type="entry name" value="Heme-dependent peroxidases"/>
    <property type="match status" value="1"/>
</dbReference>
<organism evidence="1 2">
    <name type="scientific">Lojkania enalia</name>
    <dbReference type="NCBI Taxonomy" id="147567"/>
    <lineage>
        <taxon>Eukaryota</taxon>
        <taxon>Fungi</taxon>
        <taxon>Dikarya</taxon>
        <taxon>Ascomycota</taxon>
        <taxon>Pezizomycotina</taxon>
        <taxon>Dothideomycetes</taxon>
        <taxon>Pleosporomycetidae</taxon>
        <taxon>Pleosporales</taxon>
        <taxon>Pleosporales incertae sedis</taxon>
        <taxon>Lojkania</taxon>
    </lineage>
</organism>
<gene>
    <name evidence="1" type="ORF">CC78DRAFT_530369</name>
</gene>
<dbReference type="GO" id="GO:0020037">
    <property type="term" value="F:heme binding"/>
    <property type="evidence" value="ECO:0007669"/>
    <property type="project" value="InterPro"/>
</dbReference>
<proteinExistence type="predicted"/>
<comment type="caution">
    <text evidence="1">The sequence shown here is derived from an EMBL/GenBank/DDBJ whole genome shotgun (WGS) entry which is preliminary data.</text>
</comment>
<keyword evidence="2" id="KW-1185">Reference proteome</keyword>
<sequence length="66" mass="7145">MADCFQFAAIHAVITCPLGPRIRFFAGRKDGSRGAPDGLLPGGLNVPDTLLSYLKTKPFSHMIFLP</sequence>
<dbReference type="AlphaFoldDB" id="A0A9P4KH63"/>
<name>A0A9P4KH63_9PLEO</name>
<dbReference type="OrthoDB" id="2113341at2759"/>
<dbReference type="Gene3D" id="1.10.520.10">
    <property type="match status" value="1"/>
</dbReference>
<accession>A0A9P4KH63</accession>
<dbReference type="EMBL" id="ML986588">
    <property type="protein sequence ID" value="KAF2267947.1"/>
    <property type="molecule type" value="Genomic_DNA"/>
</dbReference>
<evidence type="ECO:0000313" key="1">
    <source>
        <dbReference type="EMBL" id="KAF2267947.1"/>
    </source>
</evidence>